<dbReference type="GO" id="GO:0006310">
    <property type="term" value="P:DNA recombination"/>
    <property type="evidence" value="ECO:0007669"/>
    <property type="project" value="UniProtKB-KW"/>
</dbReference>
<dbReference type="PATRIC" id="fig|1235802.3.peg.6628"/>
<keyword evidence="4 6" id="KW-0238">DNA-binding</keyword>
<dbReference type="EMBL" id="AQFT01000240">
    <property type="protein sequence ID" value="EMZ16271.1"/>
    <property type="molecule type" value="Genomic_DNA"/>
</dbReference>
<sequence length="346" mass="39724">MKNKKDASKNSAVFWQMAKDYVDHRLPEIRKSSPNTVKAYRDSLNKYVDYLESEKKIRRTDICFSDFNKQNITDFLDWMLNAKKYAYKTCNLRITAIHALLEYAANENSTDLMALYLEACTVKGLKVTANPIEYFEGYQMKALLAAPDGKTTTGRRNQMMLILYYDTAARISELLEMTVSQLHLDADIAYLTILGKGRKYRNIPLMDKTVRHLRSYLRGFHRDTTADCPLFYARSHGRIHPLSHDTVETMIRRYCKVCVENGTSMPGQPHCHMIRKTRAMDLYKNGMPLAHIQQLLGHESMSTTSGFYAFATIETLSKSMSTANQEDTGAGKKRDDRGILEKIYSL</sequence>
<dbReference type="GO" id="GO:0003677">
    <property type="term" value="F:DNA binding"/>
    <property type="evidence" value="ECO:0007669"/>
    <property type="project" value="UniProtKB-UniRule"/>
</dbReference>
<dbReference type="InterPro" id="IPR004107">
    <property type="entry name" value="Integrase_SAM-like_N"/>
</dbReference>
<keyword evidence="5" id="KW-0233">DNA recombination</keyword>
<dbReference type="InterPro" id="IPR011010">
    <property type="entry name" value="DNA_brk_join_enz"/>
</dbReference>
<dbReference type="InterPro" id="IPR002104">
    <property type="entry name" value="Integrase_catalytic"/>
</dbReference>
<comment type="function">
    <text evidence="1">Site-specific tyrosine recombinase, which acts by catalyzing the cutting and rejoining of the recombining DNA molecules.</text>
</comment>
<feature type="domain" description="Core-binding (CB)" evidence="8">
    <location>
        <begin position="12"/>
        <end position="105"/>
    </location>
</feature>
<evidence type="ECO:0000256" key="3">
    <source>
        <dbReference type="ARBA" id="ARBA00022908"/>
    </source>
</evidence>
<dbReference type="PROSITE" id="PS51900">
    <property type="entry name" value="CB"/>
    <property type="match status" value="1"/>
</dbReference>
<dbReference type="PROSITE" id="PS51898">
    <property type="entry name" value="TYR_RECOMBINASE"/>
    <property type="match status" value="1"/>
</dbReference>
<keyword evidence="10" id="KW-1185">Reference proteome</keyword>
<evidence type="ECO:0000259" key="8">
    <source>
        <dbReference type="PROSITE" id="PS51900"/>
    </source>
</evidence>
<dbReference type="InterPro" id="IPR050090">
    <property type="entry name" value="Tyrosine_recombinase_XerCD"/>
</dbReference>
<feature type="domain" description="Tyr recombinase" evidence="7">
    <location>
        <begin position="130"/>
        <end position="321"/>
    </location>
</feature>
<dbReference type="eggNOG" id="COG4974">
    <property type="taxonomic scope" value="Bacteria"/>
</dbReference>
<dbReference type="Gene3D" id="1.10.443.10">
    <property type="entry name" value="Intergrase catalytic core"/>
    <property type="match status" value="1"/>
</dbReference>
<proteinExistence type="inferred from homology"/>
<gene>
    <name evidence="9" type="ORF">C823_06264</name>
</gene>
<dbReference type="HOGENOM" id="CLU_027562_9_1_9"/>
<comment type="similarity">
    <text evidence="2">Belongs to the 'phage' integrase family.</text>
</comment>
<dbReference type="PANTHER" id="PTHR30349">
    <property type="entry name" value="PHAGE INTEGRASE-RELATED"/>
    <property type="match status" value="1"/>
</dbReference>
<dbReference type="STRING" id="1235802.C823_06264"/>
<evidence type="ECO:0000256" key="4">
    <source>
        <dbReference type="ARBA" id="ARBA00023125"/>
    </source>
</evidence>
<protein>
    <recommendedName>
        <fullName evidence="11">Tyr recombinase domain-containing protein</fullName>
    </recommendedName>
</protein>
<dbReference type="InterPro" id="IPR044068">
    <property type="entry name" value="CB"/>
</dbReference>
<evidence type="ECO:0008006" key="11">
    <source>
        <dbReference type="Google" id="ProtNLM"/>
    </source>
</evidence>
<dbReference type="Proteomes" id="UP000012589">
    <property type="component" value="Unassembled WGS sequence"/>
</dbReference>
<dbReference type="Gene3D" id="1.10.150.130">
    <property type="match status" value="1"/>
</dbReference>
<comment type="caution">
    <text evidence="9">The sequence shown here is derived from an EMBL/GenBank/DDBJ whole genome shotgun (WGS) entry which is preliminary data.</text>
</comment>
<dbReference type="InterPro" id="IPR013762">
    <property type="entry name" value="Integrase-like_cat_sf"/>
</dbReference>
<evidence type="ECO:0000256" key="5">
    <source>
        <dbReference type="ARBA" id="ARBA00023172"/>
    </source>
</evidence>
<evidence type="ECO:0000256" key="6">
    <source>
        <dbReference type="PROSITE-ProRule" id="PRU01248"/>
    </source>
</evidence>
<dbReference type="SUPFAM" id="SSF56349">
    <property type="entry name" value="DNA breaking-rejoining enzymes"/>
    <property type="match status" value="1"/>
</dbReference>
<dbReference type="Pfam" id="PF02899">
    <property type="entry name" value="Phage_int_SAM_1"/>
    <property type="match status" value="1"/>
</dbReference>
<evidence type="ECO:0000313" key="9">
    <source>
        <dbReference type="EMBL" id="EMZ16271.1"/>
    </source>
</evidence>
<dbReference type="Pfam" id="PF00589">
    <property type="entry name" value="Phage_integrase"/>
    <property type="match status" value="1"/>
</dbReference>
<dbReference type="InterPro" id="IPR010998">
    <property type="entry name" value="Integrase_recombinase_N"/>
</dbReference>
<accession>N1ZK73</accession>
<evidence type="ECO:0000259" key="7">
    <source>
        <dbReference type="PROSITE" id="PS51898"/>
    </source>
</evidence>
<evidence type="ECO:0000313" key="10">
    <source>
        <dbReference type="Proteomes" id="UP000012589"/>
    </source>
</evidence>
<dbReference type="PANTHER" id="PTHR30349:SF81">
    <property type="entry name" value="TYROSINE RECOMBINASE XERC"/>
    <property type="match status" value="1"/>
</dbReference>
<name>N1ZK73_9FIRM</name>
<reference evidence="9 10" key="1">
    <citation type="journal article" date="2014" name="Genome Announc.">
        <title>Draft genome sequences of the altered schaedler flora, a defined bacterial community from gnotobiotic mice.</title>
        <authorList>
            <person name="Wannemuehler M.J."/>
            <person name="Overstreet A.M."/>
            <person name="Ward D.V."/>
            <person name="Phillips G.J."/>
        </authorList>
    </citation>
    <scope>NUCLEOTIDE SEQUENCE [LARGE SCALE GENOMIC DNA]</scope>
    <source>
        <strain evidence="9 10">ASF492</strain>
    </source>
</reference>
<organism evidence="9 10">
    <name type="scientific">Eubacterium plexicaudatum ASF492</name>
    <dbReference type="NCBI Taxonomy" id="1235802"/>
    <lineage>
        <taxon>Bacteria</taxon>
        <taxon>Bacillati</taxon>
        <taxon>Bacillota</taxon>
        <taxon>Clostridia</taxon>
        <taxon>Eubacteriales</taxon>
        <taxon>Eubacteriaceae</taxon>
        <taxon>Eubacterium</taxon>
    </lineage>
</organism>
<evidence type="ECO:0000256" key="2">
    <source>
        <dbReference type="ARBA" id="ARBA00008857"/>
    </source>
</evidence>
<dbReference type="AlphaFoldDB" id="N1ZK73"/>
<keyword evidence="3" id="KW-0229">DNA integration</keyword>
<dbReference type="GO" id="GO:0015074">
    <property type="term" value="P:DNA integration"/>
    <property type="evidence" value="ECO:0007669"/>
    <property type="project" value="UniProtKB-KW"/>
</dbReference>
<evidence type="ECO:0000256" key="1">
    <source>
        <dbReference type="ARBA" id="ARBA00003283"/>
    </source>
</evidence>